<reference evidence="3" key="1">
    <citation type="submission" date="2016-06" db="UniProtKB">
        <authorList>
            <consortium name="WormBaseParasite"/>
        </authorList>
    </citation>
    <scope>IDENTIFICATION</scope>
</reference>
<dbReference type="WBParaSite" id="SCUD_0001889101-mRNA-1">
    <property type="protein sequence ID" value="SCUD_0001889101-mRNA-1"/>
    <property type="gene ID" value="SCUD_0001889101"/>
</dbReference>
<organism evidence="3">
    <name type="scientific">Schistosoma curassoni</name>
    <dbReference type="NCBI Taxonomy" id="6186"/>
    <lineage>
        <taxon>Eukaryota</taxon>
        <taxon>Metazoa</taxon>
        <taxon>Spiralia</taxon>
        <taxon>Lophotrochozoa</taxon>
        <taxon>Platyhelminthes</taxon>
        <taxon>Trematoda</taxon>
        <taxon>Digenea</taxon>
        <taxon>Strigeidida</taxon>
        <taxon>Schistosomatoidea</taxon>
        <taxon>Schistosomatidae</taxon>
        <taxon>Schistosoma</taxon>
    </lineage>
</organism>
<dbReference type="Gene3D" id="4.10.60.10">
    <property type="entry name" value="Zinc finger, CCHC-type"/>
    <property type="match status" value="1"/>
</dbReference>
<sequence length="122" mass="13597">MPVCINYEAVNELDIQSRVNMKGVSTRNYKANNEGEIKFVTCLFCGKFHFRNSCAFRYAKCFKCGKIGHVQSVYKAAVHFTSSGTESCHLDPSNSAVPNDHLSLSAVLKTNVPRQTSNSRML</sequence>
<accession>A0A183KUZ5</accession>
<evidence type="ECO:0000313" key="3">
    <source>
        <dbReference type="WBParaSite" id="SCUD_0001889101-mRNA-1"/>
    </source>
</evidence>
<dbReference type="EMBL" id="UZAK01041680">
    <property type="protein sequence ID" value="VDP67350.1"/>
    <property type="molecule type" value="Genomic_DNA"/>
</dbReference>
<reference evidence="1 2" key="2">
    <citation type="submission" date="2018-11" db="EMBL/GenBank/DDBJ databases">
        <authorList>
            <consortium name="Pathogen Informatics"/>
        </authorList>
    </citation>
    <scope>NUCLEOTIDE SEQUENCE [LARGE SCALE GENOMIC DNA]</scope>
    <source>
        <strain evidence="1">Dakar</strain>
        <strain evidence="2">Dakar, Senegal</strain>
    </source>
</reference>
<proteinExistence type="predicted"/>
<dbReference type="AlphaFoldDB" id="A0A183KUZ5"/>
<evidence type="ECO:0000313" key="1">
    <source>
        <dbReference type="EMBL" id="VDP67350.1"/>
    </source>
</evidence>
<name>A0A183KUZ5_9TREM</name>
<evidence type="ECO:0000313" key="2">
    <source>
        <dbReference type="Proteomes" id="UP000279833"/>
    </source>
</evidence>
<keyword evidence="2" id="KW-1185">Reference proteome</keyword>
<dbReference type="Proteomes" id="UP000279833">
    <property type="component" value="Unassembled WGS sequence"/>
</dbReference>
<gene>
    <name evidence="1" type="ORF">SCUD_LOCUS18888</name>
</gene>
<protein>
    <submittedName>
        <fullName evidence="3">CCHC-type domain-containing protein</fullName>
    </submittedName>
</protein>